<dbReference type="KEGG" id="bmei:Spa11_29090"/>
<keyword evidence="2 5" id="KW-0808">Transferase</keyword>
<evidence type="ECO:0000256" key="1">
    <source>
        <dbReference type="ARBA" id="ARBA00010688"/>
    </source>
</evidence>
<dbReference type="Proteomes" id="UP000316426">
    <property type="component" value="Chromosome"/>
</dbReference>
<dbReference type="InterPro" id="IPR002173">
    <property type="entry name" value="Carboh/pur_kinase_PfkB_CS"/>
</dbReference>
<accession>A0A518KA84</accession>
<evidence type="ECO:0000313" key="5">
    <source>
        <dbReference type="EMBL" id="QDV74701.1"/>
    </source>
</evidence>
<dbReference type="PANTHER" id="PTHR43085">
    <property type="entry name" value="HEXOKINASE FAMILY MEMBER"/>
    <property type="match status" value="1"/>
</dbReference>
<proteinExistence type="inferred from homology"/>
<evidence type="ECO:0000259" key="4">
    <source>
        <dbReference type="Pfam" id="PF00294"/>
    </source>
</evidence>
<protein>
    <submittedName>
        <fullName evidence="5">2-dehydro-3-deoxygluconokinase</fullName>
        <ecNumber evidence="5">2.7.1.45</ecNumber>
    </submittedName>
</protein>
<sequence>MMQITGPLVVGLGEALFDCFPDNRVLGGAPLNVAIHANAVLRPQGGLATPATRVGVDALGDEVLATLQERGVAVDWVQRDPVRPTGRVDVQLDEDGDASYKFQPDSAWDALELTHQFEELAQRCDAVTFGTLAQRSEPSRQAIQGFLGKAKGALRLFDVNLRQDFYSAELLSESLHLATAVKVNQDELRILAGQYSGKSREESSLAANAEAIRSEYGLEWVAVTRGANGVAMATPEGWFEGETPSVTAAAEPNADTVGAGDACCAGLLTGALLEWPTEQTLRLANTLGAFVASRPGATPRLPEEIISMAFPGRQ</sequence>
<dbReference type="Pfam" id="PF00294">
    <property type="entry name" value="PfkB"/>
    <property type="match status" value="1"/>
</dbReference>
<dbReference type="CDD" id="cd01167">
    <property type="entry name" value="bac_FRK"/>
    <property type="match status" value="1"/>
</dbReference>
<dbReference type="InterPro" id="IPR029056">
    <property type="entry name" value="Ribokinase-like"/>
</dbReference>
<dbReference type="PROSITE" id="PS00584">
    <property type="entry name" value="PFKB_KINASES_2"/>
    <property type="match status" value="1"/>
</dbReference>
<comment type="similarity">
    <text evidence="1">Belongs to the carbohydrate kinase PfkB family.</text>
</comment>
<dbReference type="EMBL" id="CP036349">
    <property type="protein sequence ID" value="QDV74701.1"/>
    <property type="molecule type" value="Genomic_DNA"/>
</dbReference>
<name>A0A518KA84_9BACT</name>
<dbReference type="InterPro" id="IPR011611">
    <property type="entry name" value="PfkB_dom"/>
</dbReference>
<organism evidence="5 6">
    <name type="scientific">Botrimarina mediterranea</name>
    <dbReference type="NCBI Taxonomy" id="2528022"/>
    <lineage>
        <taxon>Bacteria</taxon>
        <taxon>Pseudomonadati</taxon>
        <taxon>Planctomycetota</taxon>
        <taxon>Planctomycetia</taxon>
        <taxon>Pirellulales</taxon>
        <taxon>Lacipirellulaceae</taxon>
        <taxon>Botrimarina</taxon>
    </lineage>
</organism>
<reference evidence="5 6" key="1">
    <citation type="submission" date="2019-02" db="EMBL/GenBank/DDBJ databases">
        <title>Deep-cultivation of Planctomycetes and their phenomic and genomic characterization uncovers novel biology.</title>
        <authorList>
            <person name="Wiegand S."/>
            <person name="Jogler M."/>
            <person name="Boedeker C."/>
            <person name="Pinto D."/>
            <person name="Vollmers J."/>
            <person name="Rivas-Marin E."/>
            <person name="Kohn T."/>
            <person name="Peeters S.H."/>
            <person name="Heuer A."/>
            <person name="Rast P."/>
            <person name="Oberbeckmann S."/>
            <person name="Bunk B."/>
            <person name="Jeske O."/>
            <person name="Meyerdierks A."/>
            <person name="Storesund J.E."/>
            <person name="Kallscheuer N."/>
            <person name="Luecker S."/>
            <person name="Lage O.M."/>
            <person name="Pohl T."/>
            <person name="Merkel B.J."/>
            <person name="Hornburger P."/>
            <person name="Mueller R.-W."/>
            <person name="Bruemmer F."/>
            <person name="Labrenz M."/>
            <person name="Spormann A.M."/>
            <person name="Op den Camp H."/>
            <person name="Overmann J."/>
            <person name="Amann R."/>
            <person name="Jetten M.S.M."/>
            <person name="Mascher T."/>
            <person name="Medema M.H."/>
            <person name="Devos D.P."/>
            <person name="Kaster A.-K."/>
            <person name="Ovreas L."/>
            <person name="Rohde M."/>
            <person name="Galperin M.Y."/>
            <person name="Jogler C."/>
        </authorList>
    </citation>
    <scope>NUCLEOTIDE SEQUENCE [LARGE SCALE GENOMIC DNA]</scope>
    <source>
        <strain evidence="5 6">Spa11</strain>
    </source>
</reference>
<dbReference type="GO" id="GO:0008673">
    <property type="term" value="F:2-dehydro-3-deoxygluconokinase activity"/>
    <property type="evidence" value="ECO:0007669"/>
    <property type="project" value="UniProtKB-EC"/>
</dbReference>
<gene>
    <name evidence="5" type="primary">kdgK_3</name>
    <name evidence="5" type="ORF">Spa11_29090</name>
</gene>
<dbReference type="EC" id="2.7.1.45" evidence="5"/>
<dbReference type="RefSeq" id="WP_145113337.1">
    <property type="nucleotide sequence ID" value="NZ_CP036349.1"/>
</dbReference>
<keyword evidence="6" id="KW-1185">Reference proteome</keyword>
<dbReference type="InterPro" id="IPR050306">
    <property type="entry name" value="PfkB_Carbo_kinase"/>
</dbReference>
<dbReference type="Gene3D" id="3.40.1190.20">
    <property type="match status" value="1"/>
</dbReference>
<dbReference type="AlphaFoldDB" id="A0A518KA84"/>
<evidence type="ECO:0000256" key="2">
    <source>
        <dbReference type="ARBA" id="ARBA00022679"/>
    </source>
</evidence>
<evidence type="ECO:0000313" key="6">
    <source>
        <dbReference type="Proteomes" id="UP000316426"/>
    </source>
</evidence>
<dbReference type="PANTHER" id="PTHR43085:SF57">
    <property type="entry name" value="CARBOHYDRATE KINASE PFKB DOMAIN-CONTAINING PROTEIN"/>
    <property type="match status" value="1"/>
</dbReference>
<dbReference type="SUPFAM" id="SSF53613">
    <property type="entry name" value="Ribokinase-like"/>
    <property type="match status" value="1"/>
</dbReference>
<feature type="domain" description="Carbohydrate kinase PfkB" evidence="4">
    <location>
        <begin position="25"/>
        <end position="302"/>
    </location>
</feature>
<evidence type="ECO:0000256" key="3">
    <source>
        <dbReference type="ARBA" id="ARBA00022777"/>
    </source>
</evidence>
<keyword evidence="3 5" id="KW-0418">Kinase</keyword>